<keyword evidence="8" id="KW-0677">Repeat</keyword>
<keyword evidence="12" id="KW-0406">Ion transport</keyword>
<feature type="domain" description="EF-hand" evidence="18">
    <location>
        <begin position="780"/>
        <end position="815"/>
    </location>
</feature>
<dbReference type="Pfam" id="PF13499">
    <property type="entry name" value="EF-hand_7"/>
    <property type="match status" value="1"/>
</dbReference>
<feature type="transmembrane region" description="Helical" evidence="17">
    <location>
        <begin position="215"/>
        <end position="237"/>
    </location>
</feature>
<evidence type="ECO:0000256" key="3">
    <source>
        <dbReference type="ARBA" id="ARBA00022448"/>
    </source>
</evidence>
<evidence type="ECO:0000256" key="6">
    <source>
        <dbReference type="ARBA" id="ARBA00022673"/>
    </source>
</evidence>
<evidence type="ECO:0000256" key="13">
    <source>
        <dbReference type="ARBA" id="ARBA00023136"/>
    </source>
</evidence>
<dbReference type="EMBL" id="BRXX01000062">
    <property type="protein sequence ID" value="GMH86665.1"/>
    <property type="molecule type" value="Genomic_DNA"/>
</dbReference>
<dbReference type="AlphaFoldDB" id="A0A9W7BI77"/>
<dbReference type="Proteomes" id="UP001165160">
    <property type="component" value="Unassembled WGS sequence"/>
</dbReference>
<dbReference type="SMART" id="SM00054">
    <property type="entry name" value="EFh"/>
    <property type="match status" value="2"/>
</dbReference>
<dbReference type="Gene3D" id="1.10.287.70">
    <property type="match status" value="2"/>
</dbReference>
<dbReference type="PROSITE" id="PS00018">
    <property type="entry name" value="EF_HAND_1"/>
    <property type="match status" value="2"/>
</dbReference>
<keyword evidence="4" id="KW-0597">Phosphoprotein</keyword>
<evidence type="ECO:0000256" key="17">
    <source>
        <dbReference type="SAM" id="Phobius"/>
    </source>
</evidence>
<dbReference type="PANTHER" id="PTHR45628">
    <property type="entry name" value="VOLTAGE-DEPENDENT CALCIUM CHANNEL TYPE A SUBUNIT ALPHA-1"/>
    <property type="match status" value="1"/>
</dbReference>
<dbReference type="InterPro" id="IPR005821">
    <property type="entry name" value="Ion_trans_dom"/>
</dbReference>
<comment type="subcellular location">
    <subcellularLocation>
        <location evidence="1">Membrane</location>
        <topology evidence="1">Multi-pass membrane protein</topology>
    </subcellularLocation>
</comment>
<feature type="transmembrane region" description="Helical" evidence="17">
    <location>
        <begin position="361"/>
        <end position="387"/>
    </location>
</feature>
<keyword evidence="10" id="KW-0851">Voltage-gated channel</keyword>
<evidence type="ECO:0000256" key="8">
    <source>
        <dbReference type="ARBA" id="ARBA00022737"/>
    </source>
</evidence>
<evidence type="ECO:0000313" key="20">
    <source>
        <dbReference type="Proteomes" id="UP001165160"/>
    </source>
</evidence>
<dbReference type="GO" id="GO:0043226">
    <property type="term" value="C:organelle"/>
    <property type="evidence" value="ECO:0007669"/>
    <property type="project" value="UniProtKB-ARBA"/>
</dbReference>
<dbReference type="InterPro" id="IPR011992">
    <property type="entry name" value="EF-hand-dom_pair"/>
</dbReference>
<feature type="region of interest" description="Disordered" evidence="16">
    <location>
        <begin position="1"/>
        <end position="50"/>
    </location>
</feature>
<dbReference type="InterPro" id="IPR027359">
    <property type="entry name" value="Volt_channel_dom_sf"/>
</dbReference>
<keyword evidence="7 17" id="KW-0812">Transmembrane</keyword>
<dbReference type="InterPro" id="IPR018247">
    <property type="entry name" value="EF_Hand_1_Ca_BS"/>
</dbReference>
<dbReference type="PROSITE" id="PS50222">
    <property type="entry name" value="EF_HAND_2"/>
    <property type="match status" value="2"/>
</dbReference>
<dbReference type="FunFam" id="1.10.238.10:FF:000178">
    <property type="entry name" value="Calmodulin-2 A"/>
    <property type="match status" value="1"/>
</dbReference>
<keyword evidence="15" id="KW-0407">Ion channel</keyword>
<proteinExistence type="inferred from homology"/>
<evidence type="ECO:0000256" key="14">
    <source>
        <dbReference type="ARBA" id="ARBA00023180"/>
    </source>
</evidence>
<feature type="transmembrane region" description="Helical" evidence="17">
    <location>
        <begin position="533"/>
        <end position="552"/>
    </location>
</feature>
<evidence type="ECO:0000256" key="15">
    <source>
        <dbReference type="ARBA" id="ARBA00023303"/>
    </source>
</evidence>
<keyword evidence="11 17" id="KW-1133">Transmembrane helix</keyword>
<dbReference type="Gene3D" id="1.10.238.10">
    <property type="entry name" value="EF-hand"/>
    <property type="match status" value="1"/>
</dbReference>
<evidence type="ECO:0000256" key="7">
    <source>
        <dbReference type="ARBA" id="ARBA00022692"/>
    </source>
</evidence>
<gene>
    <name evidence="19" type="ORF">TrVE_jg10704</name>
</gene>
<feature type="transmembrane region" description="Helical" evidence="17">
    <location>
        <begin position="163"/>
        <end position="186"/>
    </location>
</feature>
<protein>
    <recommendedName>
        <fullName evidence="18">EF-hand domain-containing protein</fullName>
    </recommendedName>
</protein>
<evidence type="ECO:0000256" key="4">
    <source>
        <dbReference type="ARBA" id="ARBA00022553"/>
    </source>
</evidence>
<sequence length="896" mass="100909">MSSGLPIPWHKNNKVEPANPEEHPLHPASEKYQEEPSTHTQNLNKEGKTDFDDEFGEYKYNKFTDPNAWGPALRPYILFANLNQRICENAYFNNFIIFCIILAGALVGVQTYDGMDDDPVVLALDFVILVFFSAECVFKIFAEGLAIWRFWFGPEWKWNNFDFFIVLACIPGLLDLGKQVVVLRLLRLMRLAKVFRKIPQLQMIVMGLVGGMKSISYIVLLLFMVFYLYAILGIMMFQDNDPFHWASIDLAMMTLFRASTLEDWTDIMYFNIYGCDSYKVGGGIEYCDLAKDDCAILLPDYIDSAGENVYLMDCSIENCTGHDVNDFGETIRHVYNQGNLTIYNSQVLCQAPSSSMMGAPIFFISFIVVSALVMLSLFVGAVTMAMADSMDEMKADQEEKDKIARLEKGKQAAEALKNASVRKMSSRGGFANIAEEEDDEEELEEVLTGKMARERARMKTLLMAAWDGSEVDPNATVEVPFEGWKRTYAQIAQKMEKLTEANWFQNFVTAVIMIAGAQVGFQTYEAEDIKHADTIAVIDLVISTIFTIEVAFKLIACEFEPWLFFNSGWNRFDFALVLGGYLPLDFDLKMLRLLRLLRVLKLVNKLPQLQVIITALMMGVVSIGYIGVILCIFFYFFAIVGMIFFGQNDPWHFGSLHMTMLTLFRAATLEDWTDIMYINTYGCEIFGYSDVMNDALGGAGCGSAEAMTRGQLDRSVIYNGSPMSSTFFLIFIMVGALVLLTLFVGVVTTSMEEATDDMKEKMELEEEVQRVAEEEGIPQEQVEMYRTVFGILDLDGGGSIEEDELKIGLDAIGRRPSDEELQKMLLEVDESGDGEVDFAEFLQFMMVVKRNQTKRRATLESGEMGELADTIEEEGNDADEGEGGGRELQRMAGANS</sequence>
<dbReference type="InterPro" id="IPR050599">
    <property type="entry name" value="VDCC_alpha-1_subunit"/>
</dbReference>
<dbReference type="Pfam" id="PF00520">
    <property type="entry name" value="Ion_trans"/>
    <property type="match status" value="2"/>
</dbReference>
<feature type="transmembrane region" description="Helical" evidence="17">
    <location>
        <begin position="612"/>
        <end position="645"/>
    </location>
</feature>
<feature type="transmembrane region" description="Helical" evidence="17">
    <location>
        <begin position="91"/>
        <end position="109"/>
    </location>
</feature>
<feature type="compositionally biased region" description="Acidic residues" evidence="16">
    <location>
        <begin position="869"/>
        <end position="882"/>
    </location>
</feature>
<evidence type="ECO:0000256" key="11">
    <source>
        <dbReference type="ARBA" id="ARBA00022989"/>
    </source>
</evidence>
<dbReference type="GO" id="GO:0005891">
    <property type="term" value="C:voltage-gated calcium channel complex"/>
    <property type="evidence" value="ECO:0007669"/>
    <property type="project" value="TreeGrafter"/>
</dbReference>
<evidence type="ECO:0000256" key="2">
    <source>
        <dbReference type="ARBA" id="ARBA00005253"/>
    </source>
</evidence>
<dbReference type="GO" id="GO:0098703">
    <property type="term" value="P:calcium ion import across plasma membrane"/>
    <property type="evidence" value="ECO:0007669"/>
    <property type="project" value="TreeGrafter"/>
</dbReference>
<evidence type="ECO:0000259" key="18">
    <source>
        <dbReference type="PROSITE" id="PS50222"/>
    </source>
</evidence>
<dbReference type="SUPFAM" id="SSF47473">
    <property type="entry name" value="EF-hand"/>
    <property type="match status" value="1"/>
</dbReference>
<keyword evidence="9" id="KW-0106">Calcium</keyword>
<evidence type="ECO:0000256" key="9">
    <source>
        <dbReference type="ARBA" id="ARBA00022837"/>
    </source>
</evidence>
<evidence type="ECO:0000256" key="5">
    <source>
        <dbReference type="ARBA" id="ARBA00022568"/>
    </source>
</evidence>
<evidence type="ECO:0000256" key="12">
    <source>
        <dbReference type="ARBA" id="ARBA00023065"/>
    </source>
</evidence>
<feature type="compositionally biased region" description="Basic and acidic residues" evidence="16">
    <location>
        <begin position="20"/>
        <end position="37"/>
    </location>
</feature>
<reference evidence="20" key="1">
    <citation type="journal article" date="2023" name="Commun. Biol.">
        <title>Genome analysis of Parmales, the sister group of diatoms, reveals the evolutionary specialization of diatoms from phago-mixotrophs to photoautotrophs.</title>
        <authorList>
            <person name="Ban H."/>
            <person name="Sato S."/>
            <person name="Yoshikawa S."/>
            <person name="Yamada K."/>
            <person name="Nakamura Y."/>
            <person name="Ichinomiya M."/>
            <person name="Sato N."/>
            <person name="Blanc-Mathieu R."/>
            <person name="Endo H."/>
            <person name="Kuwata A."/>
            <person name="Ogata H."/>
        </authorList>
    </citation>
    <scope>NUCLEOTIDE SEQUENCE [LARGE SCALE GENOMIC DNA]</scope>
    <source>
        <strain evidence="20">NIES 3699</strain>
    </source>
</reference>
<feature type="region of interest" description="Disordered" evidence="16">
    <location>
        <begin position="859"/>
        <end position="896"/>
    </location>
</feature>
<evidence type="ECO:0000256" key="16">
    <source>
        <dbReference type="SAM" id="MobiDB-lite"/>
    </source>
</evidence>
<dbReference type="GO" id="GO:0005509">
    <property type="term" value="F:calcium ion binding"/>
    <property type="evidence" value="ECO:0007669"/>
    <property type="project" value="InterPro"/>
</dbReference>
<feature type="transmembrane region" description="Helical" evidence="17">
    <location>
        <begin position="503"/>
        <end position="521"/>
    </location>
</feature>
<evidence type="ECO:0000256" key="10">
    <source>
        <dbReference type="ARBA" id="ARBA00022882"/>
    </source>
</evidence>
<organism evidence="19 20">
    <name type="scientific">Triparma verrucosa</name>
    <dbReference type="NCBI Taxonomy" id="1606542"/>
    <lineage>
        <taxon>Eukaryota</taxon>
        <taxon>Sar</taxon>
        <taxon>Stramenopiles</taxon>
        <taxon>Ochrophyta</taxon>
        <taxon>Bolidophyceae</taxon>
        <taxon>Parmales</taxon>
        <taxon>Triparmaceae</taxon>
        <taxon>Triparma</taxon>
    </lineage>
</organism>
<keyword evidence="20" id="KW-1185">Reference proteome</keyword>
<keyword evidence="14" id="KW-0325">Glycoprotein</keyword>
<dbReference type="GO" id="GO:0008331">
    <property type="term" value="F:high voltage-gated calcium channel activity"/>
    <property type="evidence" value="ECO:0007669"/>
    <property type="project" value="TreeGrafter"/>
</dbReference>
<feature type="transmembrane region" description="Helical" evidence="17">
    <location>
        <begin position="727"/>
        <end position="749"/>
    </location>
</feature>
<dbReference type="SUPFAM" id="SSF81324">
    <property type="entry name" value="Voltage-gated potassium channels"/>
    <property type="match status" value="2"/>
</dbReference>
<dbReference type="Gene3D" id="1.20.120.350">
    <property type="entry name" value="Voltage-gated potassium channels. Chain C"/>
    <property type="match status" value="2"/>
</dbReference>
<evidence type="ECO:0000313" key="19">
    <source>
        <dbReference type="EMBL" id="GMH86665.1"/>
    </source>
</evidence>
<name>A0A9W7BI77_9STRA</name>
<dbReference type="PANTHER" id="PTHR45628:SF7">
    <property type="entry name" value="VOLTAGE-DEPENDENT CALCIUM CHANNEL TYPE A SUBUNIT ALPHA-1"/>
    <property type="match status" value="1"/>
</dbReference>
<keyword evidence="13 17" id="KW-0472">Membrane</keyword>
<evidence type="ECO:0000256" key="1">
    <source>
        <dbReference type="ARBA" id="ARBA00004141"/>
    </source>
</evidence>
<dbReference type="InterPro" id="IPR002048">
    <property type="entry name" value="EF_hand_dom"/>
</dbReference>
<keyword evidence="5" id="KW-0109">Calcium transport</keyword>
<comment type="caution">
    <text evidence="19">The sequence shown here is derived from an EMBL/GenBank/DDBJ whole genome shotgun (WGS) entry which is preliminary data.</text>
</comment>
<dbReference type="CDD" id="cd00051">
    <property type="entry name" value="EFh"/>
    <property type="match status" value="1"/>
</dbReference>
<feature type="domain" description="EF-hand" evidence="18">
    <location>
        <begin position="816"/>
        <end position="851"/>
    </location>
</feature>
<accession>A0A9W7BI77</accession>
<keyword evidence="6" id="KW-0107">Calcium channel</keyword>
<keyword evidence="3" id="KW-0813">Transport</keyword>
<comment type="similarity">
    <text evidence="2">Belongs to the centrin family.</text>
</comment>